<evidence type="ECO:0000313" key="1">
    <source>
        <dbReference type="EMBL" id="VFK52572.1"/>
    </source>
</evidence>
<organism evidence="2">
    <name type="scientific">Candidatus Kentrum sp. TUN</name>
    <dbReference type="NCBI Taxonomy" id="2126343"/>
    <lineage>
        <taxon>Bacteria</taxon>
        <taxon>Pseudomonadati</taxon>
        <taxon>Pseudomonadota</taxon>
        <taxon>Gammaproteobacteria</taxon>
        <taxon>Candidatus Kentrum</taxon>
    </lineage>
</organism>
<accession>A0A450ZH38</accession>
<evidence type="ECO:0000313" key="2">
    <source>
        <dbReference type="EMBL" id="VFK53061.1"/>
    </source>
</evidence>
<proteinExistence type="predicted"/>
<protein>
    <submittedName>
        <fullName evidence="2">Uncharacterized protein</fullName>
    </submittedName>
</protein>
<dbReference type="EMBL" id="CAADFY010000010">
    <property type="protein sequence ID" value="VFK52572.1"/>
    <property type="molecule type" value="Genomic_DNA"/>
</dbReference>
<reference evidence="2" key="1">
    <citation type="submission" date="2019-02" db="EMBL/GenBank/DDBJ databases">
        <authorList>
            <person name="Gruber-Vodicka R. H."/>
            <person name="Seah K. B. B."/>
        </authorList>
    </citation>
    <scope>NUCLEOTIDE SEQUENCE</scope>
    <source>
        <strain evidence="2">BECK_BY2</strain>
        <strain evidence="1">BECK_BY3</strain>
    </source>
</reference>
<gene>
    <name evidence="2" type="ORF">BECKTUN1418E_GA0071001_10129</name>
    <name evidence="1" type="ORF">BECKTUN1418F_GA0071002_101010</name>
</gene>
<dbReference type="EMBL" id="CAADFV010000012">
    <property type="protein sequence ID" value="VFK53061.1"/>
    <property type="molecule type" value="Genomic_DNA"/>
</dbReference>
<sequence length="123" mass="13605">MGSDHDTTLLILNKTQDFLERFFAGVTGSGGIADTEFTEVSLHLGMIDFGPIEAEHMHTLGGLQLESGKDHHAHIPCEWTYHLHKIAIVMVRNGQHLDLVLFGLVQQAFRIAFCIGVDCLPPI</sequence>
<dbReference type="AlphaFoldDB" id="A0A450ZH38"/>
<name>A0A450ZH38_9GAMM</name>